<dbReference type="PATRIC" id="fig|1196325.3.peg.3195"/>
<dbReference type="HOGENOM" id="CLU_1633962_0_0_6"/>
<organism evidence="2 3">
    <name type="scientific">Pseudomonas putida (strain DOT-T1E)</name>
    <dbReference type="NCBI Taxonomy" id="1196325"/>
    <lineage>
        <taxon>Bacteria</taxon>
        <taxon>Pseudomonadati</taxon>
        <taxon>Pseudomonadota</taxon>
        <taxon>Gammaproteobacteria</taxon>
        <taxon>Pseudomonadales</taxon>
        <taxon>Pseudomonadaceae</taxon>
        <taxon>Pseudomonas</taxon>
    </lineage>
</organism>
<dbReference type="EMBL" id="CP003734">
    <property type="protein sequence ID" value="AFO49064.1"/>
    <property type="molecule type" value="Genomic_DNA"/>
</dbReference>
<evidence type="ECO:0008006" key="4">
    <source>
        <dbReference type="Google" id="ProtNLM"/>
    </source>
</evidence>
<protein>
    <recommendedName>
        <fullName evidence="4">Transmembrane protein</fullName>
    </recommendedName>
</protein>
<dbReference type="AlphaFoldDB" id="I7CB36"/>
<dbReference type="RefSeq" id="WP_014860765.1">
    <property type="nucleotide sequence ID" value="NC_018220.1"/>
</dbReference>
<accession>I7CB36</accession>
<sequence>MSDASVMKGVLEVVGPQSNLPEGTEFTYLRFKEPSGAVRMVKKVGVGHYIASYLKPGLEGEFHFVKLGRLGFILYAIKTVSGEKLYEADGFNSWIRKMRISGGVLALLFIPLSLVGLLFGGYLGIAVPIVFVYLMWKLIIGFPKVLKDSYLRAQLAGHGFTV</sequence>
<keyword evidence="1" id="KW-1133">Transmembrane helix</keyword>
<dbReference type="Proteomes" id="UP000006503">
    <property type="component" value="Chromosome"/>
</dbReference>
<evidence type="ECO:0000256" key="1">
    <source>
        <dbReference type="SAM" id="Phobius"/>
    </source>
</evidence>
<keyword evidence="1" id="KW-0812">Transmembrane</keyword>
<gene>
    <name evidence="2" type="ordered locus">T1E_3227</name>
</gene>
<proteinExistence type="predicted"/>
<reference evidence="3" key="1">
    <citation type="journal article" date="2013" name="Microb. Biotechnol.">
        <title>Metabolic potential of the organic-solvent tolerant Pseudomonas putida DOT-T1E deduced from its annotated genome.</title>
        <authorList>
            <person name="Udaondo Z."/>
            <person name="Molina L."/>
            <person name="Daniels C."/>
            <person name="Gomez M.J."/>
            <person name="Molina-Henares M.A."/>
            <person name="Matilla M.A."/>
            <person name="Roca A."/>
            <person name="Fernandez M."/>
            <person name="Duque E."/>
            <person name="Segura A."/>
            <person name="Ramos J.L."/>
        </authorList>
    </citation>
    <scope>NUCLEOTIDE SEQUENCE [LARGE SCALE GENOMIC DNA]</scope>
    <source>
        <strain evidence="3">DOT-T1E</strain>
    </source>
</reference>
<feature type="transmembrane region" description="Helical" evidence="1">
    <location>
        <begin position="125"/>
        <end position="146"/>
    </location>
</feature>
<feature type="transmembrane region" description="Helical" evidence="1">
    <location>
        <begin position="100"/>
        <end position="119"/>
    </location>
</feature>
<name>I7CB36_PSEPT</name>
<evidence type="ECO:0000313" key="2">
    <source>
        <dbReference type="EMBL" id="AFO49064.1"/>
    </source>
</evidence>
<evidence type="ECO:0000313" key="3">
    <source>
        <dbReference type="Proteomes" id="UP000006503"/>
    </source>
</evidence>
<keyword evidence="1" id="KW-0472">Membrane</keyword>
<dbReference type="KEGG" id="ppx:T1E_3227"/>